<protein>
    <submittedName>
        <fullName evidence="2">Uncharacterized protein</fullName>
    </submittedName>
</protein>
<sequence>MNTGRFGPSFDTESACSESEVDASRGPIARQRPREVGAPRAVEGRAQTSSAGRKPDPSREQAARCQVTYPPREELKVQRNTWLYKEAPASFHKQRYWEELVTE</sequence>
<evidence type="ECO:0000313" key="2">
    <source>
        <dbReference type="EMBL" id="KAG7465915.1"/>
    </source>
</evidence>
<feature type="compositionally biased region" description="Basic and acidic residues" evidence="1">
    <location>
        <begin position="53"/>
        <end position="62"/>
    </location>
</feature>
<gene>
    <name evidence="2" type="ORF">MATL_G00159260</name>
</gene>
<reference evidence="2" key="1">
    <citation type="submission" date="2021-01" db="EMBL/GenBank/DDBJ databases">
        <authorList>
            <person name="Zahm M."/>
            <person name="Roques C."/>
            <person name="Cabau C."/>
            <person name="Klopp C."/>
            <person name="Donnadieu C."/>
            <person name="Jouanno E."/>
            <person name="Lampietro C."/>
            <person name="Louis A."/>
            <person name="Herpin A."/>
            <person name="Echchiki A."/>
            <person name="Berthelot C."/>
            <person name="Parey E."/>
            <person name="Roest-Crollius H."/>
            <person name="Braasch I."/>
            <person name="Postlethwait J."/>
            <person name="Bobe J."/>
            <person name="Montfort J."/>
            <person name="Bouchez O."/>
            <person name="Begum T."/>
            <person name="Mejri S."/>
            <person name="Adams A."/>
            <person name="Chen W.-J."/>
            <person name="Guiguen Y."/>
        </authorList>
    </citation>
    <scope>NUCLEOTIDE SEQUENCE</scope>
    <source>
        <strain evidence="2">YG-15Mar2019-1</strain>
        <tissue evidence="2">Brain</tissue>
    </source>
</reference>
<comment type="caution">
    <text evidence="2">The sequence shown here is derived from an EMBL/GenBank/DDBJ whole genome shotgun (WGS) entry which is preliminary data.</text>
</comment>
<keyword evidence="3" id="KW-1185">Reference proteome</keyword>
<name>A0A9D3PQQ5_MEGAT</name>
<dbReference type="AlphaFoldDB" id="A0A9D3PQQ5"/>
<organism evidence="2 3">
    <name type="scientific">Megalops atlanticus</name>
    <name type="common">Tarpon</name>
    <name type="synonym">Clupea gigantea</name>
    <dbReference type="NCBI Taxonomy" id="7932"/>
    <lineage>
        <taxon>Eukaryota</taxon>
        <taxon>Metazoa</taxon>
        <taxon>Chordata</taxon>
        <taxon>Craniata</taxon>
        <taxon>Vertebrata</taxon>
        <taxon>Euteleostomi</taxon>
        <taxon>Actinopterygii</taxon>
        <taxon>Neopterygii</taxon>
        <taxon>Teleostei</taxon>
        <taxon>Elopiformes</taxon>
        <taxon>Megalopidae</taxon>
        <taxon>Megalops</taxon>
    </lineage>
</organism>
<accession>A0A9D3PQQ5</accession>
<proteinExistence type="predicted"/>
<feature type="region of interest" description="Disordered" evidence="1">
    <location>
        <begin position="1"/>
        <end position="66"/>
    </location>
</feature>
<evidence type="ECO:0000313" key="3">
    <source>
        <dbReference type="Proteomes" id="UP001046870"/>
    </source>
</evidence>
<dbReference type="EMBL" id="JAFDVH010000013">
    <property type="protein sequence ID" value="KAG7465915.1"/>
    <property type="molecule type" value="Genomic_DNA"/>
</dbReference>
<dbReference type="Proteomes" id="UP001046870">
    <property type="component" value="Chromosome 13"/>
</dbReference>
<evidence type="ECO:0000256" key="1">
    <source>
        <dbReference type="SAM" id="MobiDB-lite"/>
    </source>
</evidence>